<name>A0ABQ9HKR2_9NEOP</name>
<accession>A0ABQ9HKR2</accession>
<dbReference type="EMBL" id="JARBHB010000004">
    <property type="protein sequence ID" value="KAJ8884944.1"/>
    <property type="molecule type" value="Genomic_DNA"/>
</dbReference>
<organism evidence="1 2">
    <name type="scientific">Dryococelus australis</name>
    <dbReference type="NCBI Taxonomy" id="614101"/>
    <lineage>
        <taxon>Eukaryota</taxon>
        <taxon>Metazoa</taxon>
        <taxon>Ecdysozoa</taxon>
        <taxon>Arthropoda</taxon>
        <taxon>Hexapoda</taxon>
        <taxon>Insecta</taxon>
        <taxon>Pterygota</taxon>
        <taxon>Neoptera</taxon>
        <taxon>Polyneoptera</taxon>
        <taxon>Phasmatodea</taxon>
        <taxon>Verophasmatodea</taxon>
        <taxon>Anareolatae</taxon>
        <taxon>Phasmatidae</taxon>
        <taxon>Eurycanthinae</taxon>
        <taxon>Dryococelus</taxon>
    </lineage>
</organism>
<gene>
    <name evidence="1" type="ORF">PR048_011140</name>
</gene>
<evidence type="ECO:0000313" key="2">
    <source>
        <dbReference type="Proteomes" id="UP001159363"/>
    </source>
</evidence>
<keyword evidence="2" id="KW-1185">Reference proteome</keyword>
<protein>
    <submittedName>
        <fullName evidence="1">Uncharacterized protein</fullName>
    </submittedName>
</protein>
<reference evidence="1 2" key="1">
    <citation type="submission" date="2023-02" db="EMBL/GenBank/DDBJ databases">
        <title>LHISI_Scaffold_Assembly.</title>
        <authorList>
            <person name="Stuart O.P."/>
            <person name="Cleave R."/>
            <person name="Magrath M.J.L."/>
            <person name="Mikheyev A.S."/>
        </authorList>
    </citation>
    <scope>NUCLEOTIDE SEQUENCE [LARGE SCALE GENOMIC DNA]</scope>
    <source>
        <strain evidence="1">Daus_M_001</strain>
        <tissue evidence="1">Leg muscle</tissue>
    </source>
</reference>
<sequence>MEDVHKFHATTSGSWVFLLHNYSSIFNKNVTCFRCAGLKCQKCGKIGNVANLGNKGSRHCCDPRKLLMQILLTVLQLIWGSFTCSSPTECGFLILPRCPYQITLL</sequence>
<dbReference type="Proteomes" id="UP001159363">
    <property type="component" value="Chromosome X"/>
</dbReference>
<comment type="caution">
    <text evidence="1">The sequence shown here is derived from an EMBL/GenBank/DDBJ whole genome shotgun (WGS) entry which is preliminary data.</text>
</comment>
<proteinExistence type="predicted"/>
<evidence type="ECO:0000313" key="1">
    <source>
        <dbReference type="EMBL" id="KAJ8884944.1"/>
    </source>
</evidence>